<evidence type="ECO:0000313" key="2">
    <source>
        <dbReference type="Proteomes" id="UP000499080"/>
    </source>
</evidence>
<gene>
    <name evidence="1" type="ORF">AVEN_159281_1</name>
</gene>
<protein>
    <submittedName>
        <fullName evidence="1">Uncharacterized protein</fullName>
    </submittedName>
</protein>
<sequence>MQVPYTQRIDGRYDDCKVVFTRKAIMICYLEREHNAIQQKVVRQIDGSRGVYSTGFRMHTIMTENRQQRKFKPMVCDFDGGVVRLLRYTEILSDQLSQCFTCYTIFCTVALFSRSR</sequence>
<reference evidence="1 2" key="1">
    <citation type="journal article" date="2019" name="Sci. Rep.">
        <title>Orb-weaving spider Araneus ventricosus genome elucidates the spidroin gene catalogue.</title>
        <authorList>
            <person name="Kono N."/>
            <person name="Nakamura H."/>
            <person name="Ohtoshi R."/>
            <person name="Moran D.A.P."/>
            <person name="Shinohara A."/>
            <person name="Yoshida Y."/>
            <person name="Fujiwara M."/>
            <person name="Mori M."/>
            <person name="Tomita M."/>
            <person name="Arakawa K."/>
        </authorList>
    </citation>
    <scope>NUCLEOTIDE SEQUENCE [LARGE SCALE GENOMIC DNA]</scope>
</reference>
<proteinExistence type="predicted"/>
<keyword evidence="2" id="KW-1185">Reference proteome</keyword>
<dbReference type="EMBL" id="BGPR01000003">
    <property type="protein sequence ID" value="GBL73220.1"/>
    <property type="molecule type" value="Genomic_DNA"/>
</dbReference>
<organism evidence="1 2">
    <name type="scientific">Araneus ventricosus</name>
    <name type="common">Orbweaver spider</name>
    <name type="synonym">Epeira ventricosa</name>
    <dbReference type="NCBI Taxonomy" id="182803"/>
    <lineage>
        <taxon>Eukaryota</taxon>
        <taxon>Metazoa</taxon>
        <taxon>Ecdysozoa</taxon>
        <taxon>Arthropoda</taxon>
        <taxon>Chelicerata</taxon>
        <taxon>Arachnida</taxon>
        <taxon>Araneae</taxon>
        <taxon>Araneomorphae</taxon>
        <taxon>Entelegynae</taxon>
        <taxon>Araneoidea</taxon>
        <taxon>Araneidae</taxon>
        <taxon>Araneus</taxon>
    </lineage>
</organism>
<accession>A0A4Y2A0M7</accession>
<comment type="caution">
    <text evidence="1">The sequence shown here is derived from an EMBL/GenBank/DDBJ whole genome shotgun (WGS) entry which is preliminary data.</text>
</comment>
<dbReference type="Proteomes" id="UP000499080">
    <property type="component" value="Unassembled WGS sequence"/>
</dbReference>
<name>A0A4Y2A0M7_ARAVE</name>
<dbReference type="AlphaFoldDB" id="A0A4Y2A0M7"/>
<evidence type="ECO:0000313" key="1">
    <source>
        <dbReference type="EMBL" id="GBL73220.1"/>
    </source>
</evidence>